<dbReference type="CDD" id="cd16913">
    <property type="entry name" value="YkuD_like"/>
    <property type="match status" value="1"/>
</dbReference>
<dbReference type="InterPro" id="IPR005490">
    <property type="entry name" value="LD_TPept_cat_dom"/>
</dbReference>
<dbReference type="InterPro" id="IPR052905">
    <property type="entry name" value="LD-transpeptidase_YkuD-like"/>
</dbReference>
<dbReference type="Proteomes" id="UP001589645">
    <property type="component" value="Unassembled WGS sequence"/>
</dbReference>
<accession>A0ABV5HI96</accession>
<evidence type="ECO:0000256" key="3">
    <source>
        <dbReference type="ARBA" id="ARBA00022679"/>
    </source>
</evidence>
<dbReference type="PANTHER" id="PTHR41533:SF1">
    <property type="entry name" value="L,D-TRANSPEPTIDASE YCBB-RELATED"/>
    <property type="match status" value="1"/>
</dbReference>
<name>A0ABV5HI96_9VIBR</name>
<keyword evidence="8" id="KW-0732">Signal</keyword>
<comment type="similarity">
    <text evidence="2">Belongs to the YkuD family.</text>
</comment>
<dbReference type="Gene3D" id="2.40.440.10">
    <property type="entry name" value="L,D-transpeptidase catalytic domain-like"/>
    <property type="match status" value="1"/>
</dbReference>
<keyword evidence="5 7" id="KW-0573">Peptidoglycan synthesis</keyword>
<dbReference type="EMBL" id="JBHMEP010000001">
    <property type="protein sequence ID" value="MFB9133940.1"/>
    <property type="molecule type" value="Genomic_DNA"/>
</dbReference>
<comment type="caution">
    <text evidence="10">The sequence shown here is derived from an EMBL/GenBank/DDBJ whole genome shotgun (WGS) entry which is preliminary data.</text>
</comment>
<dbReference type="Pfam" id="PF03734">
    <property type="entry name" value="YkuD"/>
    <property type="match status" value="1"/>
</dbReference>
<evidence type="ECO:0000256" key="5">
    <source>
        <dbReference type="ARBA" id="ARBA00022984"/>
    </source>
</evidence>
<dbReference type="InterPro" id="IPR036366">
    <property type="entry name" value="PGBDSf"/>
</dbReference>
<evidence type="ECO:0000256" key="1">
    <source>
        <dbReference type="ARBA" id="ARBA00004752"/>
    </source>
</evidence>
<comment type="pathway">
    <text evidence="1 7">Cell wall biogenesis; peptidoglycan biosynthesis.</text>
</comment>
<keyword evidence="4 7" id="KW-0133">Cell shape</keyword>
<dbReference type="InterPro" id="IPR002477">
    <property type="entry name" value="Peptidoglycan-bd-like"/>
</dbReference>
<evidence type="ECO:0000259" key="9">
    <source>
        <dbReference type="PROSITE" id="PS52029"/>
    </source>
</evidence>
<reference evidence="10 11" key="1">
    <citation type="submission" date="2024-09" db="EMBL/GenBank/DDBJ databases">
        <authorList>
            <person name="Sun Q."/>
            <person name="Mori K."/>
        </authorList>
    </citation>
    <scope>NUCLEOTIDE SEQUENCE [LARGE SCALE GENOMIC DNA]</scope>
    <source>
        <strain evidence="10 11">CECT 8064</strain>
    </source>
</reference>
<keyword evidence="11" id="KW-1185">Reference proteome</keyword>
<dbReference type="InterPro" id="IPR038063">
    <property type="entry name" value="Transpep_catalytic_dom"/>
</dbReference>
<dbReference type="PANTHER" id="PTHR41533">
    <property type="entry name" value="L,D-TRANSPEPTIDASE HI_1667-RELATED"/>
    <property type="match status" value="1"/>
</dbReference>
<organism evidence="10 11">
    <name type="scientific">Vibrio olivae</name>
    <dbReference type="NCBI Taxonomy" id="1243002"/>
    <lineage>
        <taxon>Bacteria</taxon>
        <taxon>Pseudomonadati</taxon>
        <taxon>Pseudomonadota</taxon>
        <taxon>Gammaproteobacteria</taxon>
        <taxon>Vibrionales</taxon>
        <taxon>Vibrionaceae</taxon>
        <taxon>Vibrio</taxon>
    </lineage>
</organism>
<keyword evidence="6 7" id="KW-0961">Cell wall biogenesis/degradation</keyword>
<dbReference type="InterPro" id="IPR036365">
    <property type="entry name" value="PGBD-like_sf"/>
</dbReference>
<keyword evidence="3" id="KW-0808">Transferase</keyword>
<feature type="active site" description="Proton donor/acceptor" evidence="7">
    <location>
        <position position="424"/>
    </location>
</feature>
<dbReference type="InterPro" id="IPR045380">
    <property type="entry name" value="LD_TPept_scaffold_dom"/>
</dbReference>
<dbReference type="RefSeq" id="WP_390189575.1">
    <property type="nucleotide sequence ID" value="NZ_JBHMEP010000001.1"/>
</dbReference>
<feature type="active site" description="Nucleophile" evidence="7">
    <location>
        <position position="443"/>
    </location>
</feature>
<dbReference type="SUPFAM" id="SSF47090">
    <property type="entry name" value="PGBD-like"/>
    <property type="match status" value="1"/>
</dbReference>
<evidence type="ECO:0000256" key="6">
    <source>
        <dbReference type="ARBA" id="ARBA00023316"/>
    </source>
</evidence>
<dbReference type="SUPFAM" id="SSF141523">
    <property type="entry name" value="L,D-transpeptidase catalytic domain-like"/>
    <property type="match status" value="1"/>
</dbReference>
<feature type="signal peptide" evidence="8">
    <location>
        <begin position="1"/>
        <end position="20"/>
    </location>
</feature>
<evidence type="ECO:0000313" key="11">
    <source>
        <dbReference type="Proteomes" id="UP001589645"/>
    </source>
</evidence>
<evidence type="ECO:0000313" key="10">
    <source>
        <dbReference type="EMBL" id="MFB9133940.1"/>
    </source>
</evidence>
<dbReference type="PROSITE" id="PS52029">
    <property type="entry name" value="LD_TPASE"/>
    <property type="match status" value="1"/>
</dbReference>
<protein>
    <submittedName>
        <fullName evidence="10">Murein L,D-transpeptidase</fullName>
    </submittedName>
</protein>
<feature type="domain" description="L,D-TPase catalytic" evidence="9">
    <location>
        <begin position="290"/>
        <end position="469"/>
    </location>
</feature>
<sequence>MRSVKCLLLFVLCLPVKTWATPYFEQLGWTAPDSKINELIQYPYLLENIYQRNDEQLIWFDLQQSSKLEFQLEILDRAGFSALFSNQLRYLRYYRSNNRWYEYDLLATDALLSYLSYAENAPKLGQDWYFDKKLTDKLPLPTAKTIEFVQTAIEQQHLAALIEMYTPDSQEYDQLVNTYLHLVKYANSQLPRYRQKGSRRVGDRLEQRQRLIERLAMLDIDISRVRQGIGWYDSSLTPAVMQFQRMHGLTPDGVIGPATLKWLNMSAEQRLDMLAINAERVRMWPSQRDALILVNVPSYDLKYWYLGKEQFESKVVVGRATRQTPVMSIKLDSLILNPTWNVPWTIMVKDILPKVKQDVNYLTNHNIEIIPSWGAKETIDPNTIDWSAMTPKTFPYKLRQRSGYGNALGLYKFNTPNRRAIYLHDTPSKYLFNRQSRAYSSGCIRVENADQFASLLLQNQGMNASSSVVDHKGASNQSIPLKQRIPVHIIYQTAWYEAGLVHYRDDIYRFDRTKYGKG</sequence>
<dbReference type="Pfam" id="PF01471">
    <property type="entry name" value="PG_binding_1"/>
    <property type="match status" value="1"/>
</dbReference>
<gene>
    <name evidence="10" type="ORF">ACFFUV_03025</name>
</gene>
<evidence type="ECO:0000256" key="7">
    <source>
        <dbReference type="PROSITE-ProRule" id="PRU01373"/>
    </source>
</evidence>
<feature type="chain" id="PRO_5046240332" evidence="8">
    <location>
        <begin position="21"/>
        <end position="518"/>
    </location>
</feature>
<evidence type="ECO:0000256" key="4">
    <source>
        <dbReference type="ARBA" id="ARBA00022960"/>
    </source>
</evidence>
<evidence type="ECO:0000256" key="8">
    <source>
        <dbReference type="SAM" id="SignalP"/>
    </source>
</evidence>
<proteinExistence type="inferred from homology"/>
<evidence type="ECO:0000256" key="2">
    <source>
        <dbReference type="ARBA" id="ARBA00005992"/>
    </source>
</evidence>
<dbReference type="Pfam" id="PF20142">
    <property type="entry name" value="Scaffold"/>
    <property type="match status" value="1"/>
</dbReference>
<dbReference type="Gene3D" id="1.10.101.10">
    <property type="entry name" value="PGBD-like superfamily/PGBD"/>
    <property type="match status" value="1"/>
</dbReference>